<evidence type="ECO:0000313" key="2">
    <source>
        <dbReference type="Proteomes" id="UP000295710"/>
    </source>
</evidence>
<dbReference type="Proteomes" id="UP000295710">
    <property type="component" value="Unassembled WGS sequence"/>
</dbReference>
<accession>A0A4V2WSB7</accession>
<keyword evidence="2" id="KW-1185">Reference proteome</keyword>
<evidence type="ECO:0000313" key="1">
    <source>
        <dbReference type="EMBL" id="TDA20950.1"/>
    </source>
</evidence>
<organism evidence="1 2">
    <name type="scientific">Extibacter muris</name>
    <dbReference type="NCBI Taxonomy" id="1796622"/>
    <lineage>
        <taxon>Bacteria</taxon>
        <taxon>Bacillati</taxon>
        <taxon>Bacillota</taxon>
        <taxon>Clostridia</taxon>
        <taxon>Lachnospirales</taxon>
        <taxon>Lachnospiraceae</taxon>
        <taxon>Extibacter</taxon>
    </lineage>
</organism>
<proteinExistence type="predicted"/>
<comment type="caution">
    <text evidence="1">The sequence shown here is derived from an EMBL/GenBank/DDBJ whole genome shotgun (WGS) entry which is preliminary data.</text>
</comment>
<gene>
    <name evidence="1" type="ORF">E1963_14330</name>
</gene>
<sequence>MKRYKVDGIFSVRPGAETGRIFLPPVDSMEKNTMWGRLHIRMRLPEDGLCHIYTLAGNDQVMAGQRLDSADVDPDRKAGLFHTYGRKAGTNSENVLLNDMSGRYLWICIEAMGSGKAVFDEIFIENPGDEFMQMFPDVYQEPGGFFQRYLSVLSTLYRDMQSKIDESDRLLDGENADRELVRLYARWMGFGGVRLGLTEKEERMLLLNLYWLNRRKGTKAAVLRLCDIFMEAGPNVMDVAKEELFLAFEQQPDPVRSEKFSRILKRFLPAGLRVRIVCGQEPARCDGHIYMDVNGVLAPLPEGSLDTGAQCGRCTVL</sequence>
<protein>
    <recommendedName>
        <fullName evidence="3">Phage tail protein</fullName>
    </recommendedName>
</protein>
<reference evidence="1 2" key="1">
    <citation type="journal article" date="2016" name="Nat. Microbiol.">
        <title>The Mouse Intestinal Bacterial Collection (miBC) provides host-specific insight into cultured diversity and functional potential of the gut microbiota.</title>
        <authorList>
            <person name="Lagkouvardos I."/>
            <person name="Pukall R."/>
            <person name="Abt B."/>
            <person name="Foesel B.U."/>
            <person name="Meier-Kolthoff J.P."/>
            <person name="Kumar N."/>
            <person name="Bresciani A."/>
            <person name="Martinez I."/>
            <person name="Just S."/>
            <person name="Ziegler C."/>
            <person name="Brugiroux S."/>
            <person name="Garzetti D."/>
            <person name="Wenning M."/>
            <person name="Bui T.P."/>
            <person name="Wang J."/>
            <person name="Hugenholtz F."/>
            <person name="Plugge C.M."/>
            <person name="Peterson D.A."/>
            <person name="Hornef M.W."/>
            <person name="Baines J.F."/>
            <person name="Smidt H."/>
            <person name="Walter J."/>
            <person name="Kristiansen K."/>
            <person name="Nielsen H.B."/>
            <person name="Haller D."/>
            <person name="Overmann J."/>
            <person name="Stecher B."/>
            <person name="Clavel T."/>
        </authorList>
    </citation>
    <scope>NUCLEOTIDE SEQUENCE [LARGE SCALE GENOMIC DNA]</scope>
    <source>
        <strain evidence="1 2">DSM 28560</strain>
    </source>
</reference>
<dbReference type="RefSeq" id="WP_132279271.1">
    <property type="nucleotide sequence ID" value="NZ_JAOBST010000011.1"/>
</dbReference>
<dbReference type="EMBL" id="SMMX01000013">
    <property type="protein sequence ID" value="TDA20950.1"/>
    <property type="molecule type" value="Genomic_DNA"/>
</dbReference>
<name>A0A4V2WSB7_9FIRM</name>
<evidence type="ECO:0008006" key="3">
    <source>
        <dbReference type="Google" id="ProtNLM"/>
    </source>
</evidence>
<dbReference type="AlphaFoldDB" id="A0A4V2WSB7"/>